<keyword evidence="3" id="KW-1185">Reference proteome</keyword>
<dbReference type="RefSeq" id="WP_211040266.1">
    <property type="nucleotide sequence ID" value="NZ_JAELVF020000001.1"/>
</dbReference>
<evidence type="ECO:0000256" key="1">
    <source>
        <dbReference type="SAM" id="MobiDB-lite"/>
    </source>
</evidence>
<proteinExistence type="predicted"/>
<evidence type="ECO:0000313" key="2">
    <source>
        <dbReference type="EMBL" id="MBU7598927.1"/>
    </source>
</evidence>
<sequence>MSGPTREWVWEHSTSRGTARLVLLSIADRVVDEQCIAWASLSSLAKRTRASKSTVQAALVKLLSSDELEQVDGFTGPLRSTVYRLPLAAKQLSAGRAQDVTPAPGDDRLSALKRLGIRPREEPILAATYRNPDGPIPGTPVRDPVPRSTESRHTGVPDPGTQNRKEPNRRYNSSADAPTTADRWQVDAVARGWALRQGHLERLGEEGLAAADAKWRAHRATWGNRPATFWAADWRQWIAREHAPTSHGKRNVSSKTRAEAHTDALLAALAAADELE</sequence>
<accession>A0A949N6C8</accession>
<dbReference type="Proteomes" id="UP000694501">
    <property type="component" value="Unassembled WGS sequence"/>
</dbReference>
<reference evidence="2" key="1">
    <citation type="submission" date="2021-06" db="EMBL/GenBank/DDBJ databases">
        <title>Sequencing of actinobacteria type strains.</title>
        <authorList>
            <person name="Nguyen G.-S."/>
            <person name="Wentzel A."/>
        </authorList>
    </citation>
    <scope>NUCLEOTIDE SEQUENCE</scope>
    <source>
        <strain evidence="2">P38-E01</strain>
    </source>
</reference>
<dbReference type="EMBL" id="JAELVF020000001">
    <property type="protein sequence ID" value="MBU7598927.1"/>
    <property type="molecule type" value="Genomic_DNA"/>
</dbReference>
<protein>
    <submittedName>
        <fullName evidence="2">Helix-turn-helix domain-containing protein</fullName>
    </submittedName>
</protein>
<feature type="region of interest" description="Disordered" evidence="1">
    <location>
        <begin position="93"/>
        <end position="182"/>
    </location>
</feature>
<comment type="caution">
    <text evidence="2">The sequence shown here is derived from an EMBL/GenBank/DDBJ whole genome shotgun (WGS) entry which is preliminary data.</text>
</comment>
<organism evidence="2 3">
    <name type="scientific">Streptomyces tardus</name>
    <dbReference type="NCBI Taxonomy" id="2780544"/>
    <lineage>
        <taxon>Bacteria</taxon>
        <taxon>Bacillati</taxon>
        <taxon>Actinomycetota</taxon>
        <taxon>Actinomycetes</taxon>
        <taxon>Kitasatosporales</taxon>
        <taxon>Streptomycetaceae</taxon>
        <taxon>Streptomyces</taxon>
    </lineage>
</organism>
<dbReference type="AlphaFoldDB" id="A0A949N6C8"/>
<evidence type="ECO:0000313" key="3">
    <source>
        <dbReference type="Proteomes" id="UP000694501"/>
    </source>
</evidence>
<name>A0A949N6C8_9ACTN</name>
<gene>
    <name evidence="2" type="ORF">JGS22_015225</name>
</gene>